<dbReference type="GO" id="GO:0008408">
    <property type="term" value="F:3'-5' exonuclease activity"/>
    <property type="evidence" value="ECO:0007669"/>
    <property type="project" value="InterPro"/>
</dbReference>
<protein>
    <recommendedName>
        <fullName evidence="3">3'-5' exonuclease domain-containing protein</fullName>
    </recommendedName>
</protein>
<dbReference type="GO" id="GO:0003676">
    <property type="term" value="F:nucleic acid binding"/>
    <property type="evidence" value="ECO:0007669"/>
    <property type="project" value="InterPro"/>
</dbReference>
<dbReference type="Pfam" id="PF01612">
    <property type="entry name" value="DNA_pol_A_exo1"/>
    <property type="match status" value="1"/>
</dbReference>
<evidence type="ECO:0000256" key="2">
    <source>
        <dbReference type="ARBA" id="ARBA00022801"/>
    </source>
</evidence>
<dbReference type="EMBL" id="KK914256">
    <property type="protein sequence ID" value="KDP44092.1"/>
    <property type="molecule type" value="Genomic_DNA"/>
</dbReference>
<dbReference type="InterPro" id="IPR051132">
    <property type="entry name" value="3-5_Exonuclease_domain"/>
</dbReference>
<proteinExistence type="predicted"/>
<dbReference type="AlphaFoldDB" id="A0A067L6N6"/>
<dbReference type="Proteomes" id="UP000027138">
    <property type="component" value="Unassembled WGS sequence"/>
</dbReference>
<reference evidence="4 5" key="1">
    <citation type="journal article" date="2014" name="PLoS ONE">
        <title>Global Analysis of Gene Expression Profiles in Physic Nut (Jatropha curcas L.) Seedlings Exposed to Salt Stress.</title>
        <authorList>
            <person name="Zhang L."/>
            <person name="Zhang C."/>
            <person name="Wu P."/>
            <person name="Chen Y."/>
            <person name="Li M."/>
            <person name="Jiang H."/>
            <person name="Wu G."/>
        </authorList>
    </citation>
    <scope>NUCLEOTIDE SEQUENCE [LARGE SCALE GENOMIC DNA]</scope>
    <source>
        <strain evidence="5">cv. GZQX0401</strain>
        <tissue evidence="4">Young leaves</tissue>
    </source>
</reference>
<dbReference type="GO" id="GO:0005737">
    <property type="term" value="C:cytoplasm"/>
    <property type="evidence" value="ECO:0007669"/>
    <property type="project" value="TreeGrafter"/>
</dbReference>
<keyword evidence="1" id="KW-0540">Nuclease</keyword>
<dbReference type="Gene3D" id="3.30.420.10">
    <property type="entry name" value="Ribonuclease H-like superfamily/Ribonuclease H"/>
    <property type="match status" value="1"/>
</dbReference>
<dbReference type="FunFam" id="3.30.420.10:FF:000054">
    <property type="entry name" value="Werner Syndrome-like exonuclease"/>
    <property type="match status" value="1"/>
</dbReference>
<feature type="domain" description="3'-5' exonuclease" evidence="3">
    <location>
        <begin position="46"/>
        <end position="199"/>
    </location>
</feature>
<dbReference type="GO" id="GO:0005634">
    <property type="term" value="C:nucleus"/>
    <property type="evidence" value="ECO:0007669"/>
    <property type="project" value="TreeGrafter"/>
</dbReference>
<evidence type="ECO:0000259" key="3">
    <source>
        <dbReference type="Pfam" id="PF01612"/>
    </source>
</evidence>
<dbReference type="InterPro" id="IPR002562">
    <property type="entry name" value="3'-5'_exonuclease_dom"/>
</dbReference>
<dbReference type="GO" id="GO:0006139">
    <property type="term" value="P:nucleobase-containing compound metabolic process"/>
    <property type="evidence" value="ECO:0007669"/>
    <property type="project" value="InterPro"/>
</dbReference>
<dbReference type="KEGG" id="jcu:105628336"/>
<gene>
    <name evidence="4" type="ORF">JCGZ_05559</name>
</gene>
<dbReference type="SUPFAM" id="SSF53098">
    <property type="entry name" value="Ribonuclease H-like"/>
    <property type="match status" value="1"/>
</dbReference>
<organism evidence="4 5">
    <name type="scientific">Jatropha curcas</name>
    <name type="common">Barbados nut</name>
    <dbReference type="NCBI Taxonomy" id="180498"/>
    <lineage>
        <taxon>Eukaryota</taxon>
        <taxon>Viridiplantae</taxon>
        <taxon>Streptophyta</taxon>
        <taxon>Embryophyta</taxon>
        <taxon>Tracheophyta</taxon>
        <taxon>Spermatophyta</taxon>
        <taxon>Magnoliopsida</taxon>
        <taxon>eudicotyledons</taxon>
        <taxon>Gunneridae</taxon>
        <taxon>Pentapetalae</taxon>
        <taxon>rosids</taxon>
        <taxon>fabids</taxon>
        <taxon>Malpighiales</taxon>
        <taxon>Euphorbiaceae</taxon>
        <taxon>Crotonoideae</taxon>
        <taxon>Jatropheae</taxon>
        <taxon>Jatropha</taxon>
    </lineage>
</organism>
<evidence type="ECO:0000256" key="1">
    <source>
        <dbReference type="ARBA" id="ARBA00022722"/>
    </source>
</evidence>
<keyword evidence="5" id="KW-1185">Reference proteome</keyword>
<dbReference type="STRING" id="180498.A0A067L6N6"/>
<dbReference type="PANTHER" id="PTHR13620">
    <property type="entry name" value="3-5 EXONUCLEASE"/>
    <property type="match status" value="1"/>
</dbReference>
<evidence type="ECO:0000313" key="5">
    <source>
        <dbReference type="Proteomes" id="UP000027138"/>
    </source>
</evidence>
<dbReference type="InterPro" id="IPR012337">
    <property type="entry name" value="RNaseH-like_sf"/>
</dbReference>
<keyword evidence="2" id="KW-0378">Hydrolase</keyword>
<evidence type="ECO:0000313" key="4">
    <source>
        <dbReference type="EMBL" id="KDP44092.1"/>
    </source>
</evidence>
<sequence>MSFVADSSSHDIQYYDAHIFTTVTSTASVVDEWIATTMHIYKRKLCKLLVGLDTEWCLPTESNSHQKVAIVQLCVGKRCLIFQFCHAVSIPSSFSNFLGNEKFTFVGKEVGNDAYKLHEDYGIHVARTKDVGYWASKKYHDKDIRKMGLKALARKFLQKFIPKPKEITMSKWDVKELTFEQIEYACLDAYVSFELGLFLSKPRVEFQYLEELKPKKILCPCNFEIDSADYNAYEFQSARGRKFWREKGSRRY</sequence>
<accession>A0A067L6N6</accession>
<dbReference type="CDD" id="cd06141">
    <property type="entry name" value="WRN_exo"/>
    <property type="match status" value="1"/>
</dbReference>
<name>A0A067L6N6_JATCU</name>
<dbReference type="OrthoDB" id="1920326at2759"/>
<dbReference type="PANTHER" id="PTHR13620:SF76">
    <property type="entry name" value="WERNER SYNDROME-LIKE EXONUCLEASE"/>
    <property type="match status" value="1"/>
</dbReference>
<dbReference type="InterPro" id="IPR036397">
    <property type="entry name" value="RNaseH_sf"/>
</dbReference>